<dbReference type="Proteomes" id="UP001163336">
    <property type="component" value="Chromosome"/>
</dbReference>
<dbReference type="PANTHER" id="PTHR10314">
    <property type="entry name" value="CYSTATHIONINE BETA-SYNTHASE"/>
    <property type="match status" value="1"/>
</dbReference>
<protein>
    <submittedName>
        <fullName evidence="5">Cystathionine beta-synthase</fullName>
    </submittedName>
</protein>
<evidence type="ECO:0000256" key="2">
    <source>
        <dbReference type="ARBA" id="ARBA00022898"/>
    </source>
</evidence>
<dbReference type="SUPFAM" id="SSF54631">
    <property type="entry name" value="CBS-domain pair"/>
    <property type="match status" value="1"/>
</dbReference>
<dbReference type="PROSITE" id="PS00901">
    <property type="entry name" value="CYS_SYNTHASE"/>
    <property type="match status" value="1"/>
</dbReference>
<dbReference type="InterPro" id="IPR046342">
    <property type="entry name" value="CBS_dom_sf"/>
</dbReference>
<accession>A0ABN6TCH6</accession>
<dbReference type="InterPro" id="IPR050214">
    <property type="entry name" value="Cys_Synth/Cystath_Beta-Synth"/>
</dbReference>
<dbReference type="RefSeq" id="WP_281913630.1">
    <property type="nucleotide sequence ID" value="NZ_AP026966.1"/>
</dbReference>
<proteinExistence type="predicted"/>
<dbReference type="Gene3D" id="3.40.50.1100">
    <property type="match status" value="2"/>
</dbReference>
<dbReference type="InterPro" id="IPR001926">
    <property type="entry name" value="TrpB-like_PALP"/>
</dbReference>
<reference evidence="5" key="1">
    <citation type="submission" date="2022-11" db="EMBL/GenBank/DDBJ databases">
        <title>Isolation and characterization of PLA-degrading bacterium Massilia sp. from Antarctic soil.</title>
        <authorList>
            <person name="Sato K."/>
            <person name="Gomez-Fuentes C."/>
            <person name="Ahmad S.A."/>
            <person name="Zulkharnain A."/>
        </authorList>
    </citation>
    <scope>NUCLEOTIDE SEQUENCE</scope>
    <source>
        <strain evidence="5">N-3</strain>
    </source>
</reference>
<evidence type="ECO:0000313" key="6">
    <source>
        <dbReference type="Proteomes" id="UP001163336"/>
    </source>
</evidence>
<keyword evidence="2" id="KW-0663">Pyridoxal phosphate</keyword>
<dbReference type="InterPro" id="IPR001216">
    <property type="entry name" value="P-phosphate_BS"/>
</dbReference>
<evidence type="ECO:0000259" key="4">
    <source>
        <dbReference type="PROSITE" id="PS51371"/>
    </source>
</evidence>
<dbReference type="InterPro" id="IPR046353">
    <property type="entry name" value="CBS_C"/>
</dbReference>
<name>A0ABN6TCH6_9BURK</name>
<keyword evidence="6" id="KW-1185">Reference proteome</keyword>
<evidence type="ECO:0000256" key="3">
    <source>
        <dbReference type="PROSITE-ProRule" id="PRU00703"/>
    </source>
</evidence>
<dbReference type="SUPFAM" id="SSF53686">
    <property type="entry name" value="Tryptophan synthase beta subunit-like PLP-dependent enzymes"/>
    <property type="match status" value="1"/>
</dbReference>
<dbReference type="Gene3D" id="3.10.580.10">
    <property type="entry name" value="CBS-domain"/>
    <property type="match status" value="1"/>
</dbReference>
<dbReference type="EMBL" id="AP026966">
    <property type="protein sequence ID" value="BDT58263.1"/>
    <property type="molecule type" value="Genomic_DNA"/>
</dbReference>
<dbReference type="InterPro" id="IPR000644">
    <property type="entry name" value="CBS_dom"/>
</dbReference>
<comment type="cofactor">
    <cofactor evidence="1">
        <name>pyridoxal 5'-phosphate</name>
        <dbReference type="ChEBI" id="CHEBI:597326"/>
    </cofactor>
</comment>
<dbReference type="Pfam" id="PF00291">
    <property type="entry name" value="PALP"/>
    <property type="match status" value="1"/>
</dbReference>
<evidence type="ECO:0000256" key="1">
    <source>
        <dbReference type="ARBA" id="ARBA00001933"/>
    </source>
</evidence>
<organism evidence="5 6">
    <name type="scientific">Massilia varians</name>
    <dbReference type="NCBI Taxonomy" id="457921"/>
    <lineage>
        <taxon>Bacteria</taxon>
        <taxon>Pseudomonadati</taxon>
        <taxon>Pseudomonadota</taxon>
        <taxon>Betaproteobacteria</taxon>
        <taxon>Burkholderiales</taxon>
        <taxon>Oxalobacteraceae</taxon>
        <taxon>Telluria group</taxon>
        <taxon>Massilia</taxon>
    </lineage>
</organism>
<dbReference type="InterPro" id="IPR036052">
    <property type="entry name" value="TrpB-like_PALP_sf"/>
</dbReference>
<gene>
    <name evidence="5" type="ORF">MasN3_17570</name>
</gene>
<feature type="domain" description="CBS" evidence="4">
    <location>
        <begin position="341"/>
        <end position="400"/>
    </location>
</feature>
<evidence type="ECO:0000313" key="5">
    <source>
        <dbReference type="EMBL" id="BDT58263.1"/>
    </source>
</evidence>
<dbReference type="CDD" id="cd04608">
    <property type="entry name" value="CBS_pair_CBS"/>
    <property type="match status" value="1"/>
</dbReference>
<dbReference type="CDD" id="cd01561">
    <property type="entry name" value="CBS_like"/>
    <property type="match status" value="1"/>
</dbReference>
<dbReference type="Pfam" id="PF00571">
    <property type="entry name" value="CBS"/>
    <property type="match status" value="2"/>
</dbReference>
<sequence length="459" mass="50109">MQHASQAALFSLIGDTPLIEVTRIDTGPCQLFLKLESQNPGGSIKDRIGRAMIEQAEHDGLLEPGGTVVEATAGNTGLGLALVARIKGYRVVLVVPDKMAAEKILHLKALGAEIHLTRSDVGKGHPEYYQDYAARLAREIPGAWFADQFNNPANPRAHETTTGPEIWDQVNHKLDAIVVGVGSSGTLTGLSRYFRKTQPNLEFVLADPQGSILADYVNTGVLRLDAGSWAVEGIGEDFIPGIADLSRVKKAYTIPDEESFGTARLLLQQEGILAGSSTGTLLATALLYCREQTRPKRVVTFVCDTGTRYLSKVYSDGWMVDQGLITRPRTGDLRDLIGRRYDEGEVVTVSPSDTLLTAFNRMRNADLQQLPVIDDKGRLAGLIDESDLLLHVSAEPKHFSAPVSSTMTSSLQTLLPTASMGHLREILDRGLTAVIHDGERFYGLVTRYDLLNHLRRTLS</sequence>
<keyword evidence="3" id="KW-0129">CBS domain</keyword>
<dbReference type="SMART" id="SM00116">
    <property type="entry name" value="CBS"/>
    <property type="match status" value="2"/>
</dbReference>
<dbReference type="PROSITE" id="PS51371">
    <property type="entry name" value="CBS"/>
    <property type="match status" value="1"/>
</dbReference>